<dbReference type="PRINTS" id="PR00080">
    <property type="entry name" value="SDRFAMILY"/>
</dbReference>
<dbReference type="PANTHER" id="PTHR42879:SF2">
    <property type="entry name" value="3-OXOACYL-[ACYL-CARRIER-PROTEIN] REDUCTASE FABG"/>
    <property type="match status" value="1"/>
</dbReference>
<dbReference type="PANTHER" id="PTHR42879">
    <property type="entry name" value="3-OXOACYL-(ACYL-CARRIER-PROTEIN) REDUCTASE"/>
    <property type="match status" value="1"/>
</dbReference>
<dbReference type="InterPro" id="IPR036291">
    <property type="entry name" value="NAD(P)-bd_dom_sf"/>
</dbReference>
<proteinExistence type="inferred from homology"/>
<dbReference type="EMBL" id="QUSM01000002">
    <property type="protein sequence ID" value="RGD75216.1"/>
    <property type="molecule type" value="Genomic_DNA"/>
</dbReference>
<dbReference type="Pfam" id="PF13561">
    <property type="entry name" value="adh_short_C2"/>
    <property type="match status" value="1"/>
</dbReference>
<dbReference type="Proteomes" id="UP000261212">
    <property type="component" value="Unassembled WGS sequence"/>
</dbReference>
<evidence type="ECO:0000256" key="2">
    <source>
        <dbReference type="ARBA" id="ARBA00023002"/>
    </source>
</evidence>
<dbReference type="AlphaFoldDB" id="A0A3E3E1J1"/>
<dbReference type="RefSeq" id="WP_007050184.1">
    <property type="nucleotide sequence ID" value="NZ_CABKNJ010000001.1"/>
</dbReference>
<evidence type="ECO:0000256" key="3">
    <source>
        <dbReference type="ARBA" id="ARBA00023221"/>
    </source>
</evidence>
<dbReference type="SUPFAM" id="SSF51735">
    <property type="entry name" value="NAD(P)-binding Rossmann-fold domains"/>
    <property type="match status" value="1"/>
</dbReference>
<evidence type="ECO:0000256" key="1">
    <source>
        <dbReference type="ARBA" id="ARBA00006484"/>
    </source>
</evidence>
<protein>
    <submittedName>
        <fullName evidence="4">SDR family oxidoreductase</fullName>
    </submittedName>
</protein>
<dbReference type="InterPro" id="IPR050259">
    <property type="entry name" value="SDR"/>
</dbReference>
<dbReference type="FunFam" id="3.40.50.720:FF:000084">
    <property type="entry name" value="Short-chain dehydrogenase reductase"/>
    <property type="match status" value="1"/>
</dbReference>
<dbReference type="GeneID" id="98000505"/>
<accession>A0A3E3E1J1</accession>
<dbReference type="GO" id="GO:0008206">
    <property type="term" value="P:bile acid metabolic process"/>
    <property type="evidence" value="ECO:0007669"/>
    <property type="project" value="UniProtKB-ARBA"/>
</dbReference>
<keyword evidence="2" id="KW-0560">Oxidoreductase</keyword>
<evidence type="ECO:0000313" key="4">
    <source>
        <dbReference type="EMBL" id="RGD75216.1"/>
    </source>
</evidence>
<gene>
    <name evidence="4" type="ORF">DW687_02515</name>
</gene>
<comment type="similarity">
    <text evidence="1">Belongs to the short-chain dehydrogenases/reductases (SDR) family.</text>
</comment>
<dbReference type="PRINTS" id="PR00081">
    <property type="entry name" value="GDHRDH"/>
</dbReference>
<organism evidence="4 5">
    <name type="scientific">Anaerofustis stercorihominis</name>
    <dbReference type="NCBI Taxonomy" id="214853"/>
    <lineage>
        <taxon>Bacteria</taxon>
        <taxon>Bacillati</taxon>
        <taxon>Bacillota</taxon>
        <taxon>Clostridia</taxon>
        <taxon>Eubacteriales</taxon>
        <taxon>Eubacteriaceae</taxon>
        <taxon>Anaerofustis</taxon>
    </lineage>
</organism>
<keyword evidence="3" id="KW-0753">Steroid metabolism</keyword>
<name>A0A3E3E1J1_9FIRM</name>
<dbReference type="GO" id="GO:0016491">
    <property type="term" value="F:oxidoreductase activity"/>
    <property type="evidence" value="ECO:0007669"/>
    <property type="project" value="UniProtKB-KW"/>
</dbReference>
<sequence length="253" mass="27120">MLKIDLTGKKAFLTGGSRGVGRAICLALAECGADIAFTYLSRDEAANGVVKEIEALGREAYCYKCDVGNFDQMKETLNDIKEKFGKLDIIVNNAGGSKVVEIDELTPEYLDTVLKSNLYGSFYSIMAGGLDLLKEAGGGSIINIGSSAMYSGMGGGPQYSASKAGLLGLTRYMAVQYGPENIRCNTLAISLIKTELLNKFDDEMLKKKIATVPVGRLGEPEDVAYMTAFLSSEMASYISGEVILMDGARTYAK</sequence>
<dbReference type="Gene3D" id="3.40.50.720">
    <property type="entry name" value="NAD(P)-binding Rossmann-like Domain"/>
    <property type="match status" value="1"/>
</dbReference>
<reference evidence="4 5" key="1">
    <citation type="submission" date="2018-08" db="EMBL/GenBank/DDBJ databases">
        <title>A genome reference for cultivated species of the human gut microbiota.</title>
        <authorList>
            <person name="Zou Y."/>
            <person name="Xue W."/>
            <person name="Luo G."/>
        </authorList>
    </citation>
    <scope>NUCLEOTIDE SEQUENCE [LARGE SCALE GENOMIC DNA]</scope>
    <source>
        <strain evidence="4 5">AM25-6</strain>
    </source>
</reference>
<comment type="caution">
    <text evidence="4">The sequence shown here is derived from an EMBL/GenBank/DDBJ whole genome shotgun (WGS) entry which is preliminary data.</text>
</comment>
<dbReference type="InterPro" id="IPR002347">
    <property type="entry name" value="SDR_fam"/>
</dbReference>
<evidence type="ECO:0000313" key="5">
    <source>
        <dbReference type="Proteomes" id="UP000261212"/>
    </source>
</evidence>
<keyword evidence="3" id="KW-0443">Lipid metabolism</keyword>